<dbReference type="AlphaFoldDB" id="A0AA46AFB3"/>
<dbReference type="RefSeq" id="WP_102992439.1">
    <property type="nucleotide sequence ID" value="NZ_FXTU01000003.1"/>
</dbReference>
<feature type="region of interest" description="Disordered" evidence="1">
    <location>
        <begin position="21"/>
        <end position="48"/>
    </location>
</feature>
<dbReference type="GO" id="GO:0005891">
    <property type="term" value="C:voltage-gated calcium channel complex"/>
    <property type="evidence" value="ECO:0007669"/>
    <property type="project" value="TreeGrafter"/>
</dbReference>
<dbReference type="Pfam" id="PF00092">
    <property type="entry name" value="VWA"/>
    <property type="match status" value="1"/>
</dbReference>
<dbReference type="InterPro" id="IPR036465">
    <property type="entry name" value="vWFA_dom_sf"/>
</dbReference>
<reference evidence="4" key="1">
    <citation type="submission" date="2017-05" db="EMBL/GenBank/DDBJ databases">
        <authorList>
            <person name="Varghese N."/>
            <person name="Submissions S."/>
        </authorList>
    </citation>
    <scope>NUCLEOTIDE SEQUENCE</scope>
    <source>
        <strain evidence="4">DSM 45262</strain>
    </source>
</reference>
<dbReference type="InterPro" id="IPR051173">
    <property type="entry name" value="Ca_channel_alpha-2/delta"/>
</dbReference>
<feature type="domain" description="VWFA" evidence="3">
    <location>
        <begin position="134"/>
        <end position="328"/>
    </location>
</feature>
<protein>
    <submittedName>
        <fullName evidence="4">D-amino-acid dehydrogenase/Ca-activated chloride channel family protein</fullName>
    </submittedName>
</protein>
<evidence type="ECO:0000313" key="4">
    <source>
        <dbReference type="EMBL" id="SMP18697.1"/>
    </source>
</evidence>
<comment type="caution">
    <text evidence="4">The sequence shown here is derived from an EMBL/GenBank/DDBJ whole genome shotgun (WGS) entry which is preliminary data.</text>
</comment>
<dbReference type="InterPro" id="IPR002035">
    <property type="entry name" value="VWF_A"/>
</dbReference>
<dbReference type="Proteomes" id="UP001157946">
    <property type="component" value="Unassembled WGS sequence"/>
</dbReference>
<dbReference type="PANTHER" id="PTHR10166">
    <property type="entry name" value="VOLTAGE-DEPENDENT CALCIUM CHANNEL SUBUNIT ALPHA-2/DELTA-RELATED"/>
    <property type="match status" value="1"/>
</dbReference>
<name>A0AA46AFB3_9BACL</name>
<dbReference type="SMART" id="SM00327">
    <property type="entry name" value="VWA"/>
    <property type="match status" value="1"/>
</dbReference>
<dbReference type="Gene3D" id="3.40.50.410">
    <property type="entry name" value="von Willebrand factor, type A domain"/>
    <property type="match status" value="1"/>
</dbReference>
<feature type="chain" id="PRO_5041305567" evidence="2">
    <location>
        <begin position="23"/>
        <end position="439"/>
    </location>
</feature>
<proteinExistence type="predicted"/>
<dbReference type="PROSITE" id="PS51257">
    <property type="entry name" value="PROKAR_LIPOPROTEIN"/>
    <property type="match status" value="1"/>
</dbReference>
<evidence type="ECO:0000256" key="1">
    <source>
        <dbReference type="SAM" id="MobiDB-lite"/>
    </source>
</evidence>
<dbReference type="GO" id="GO:0005245">
    <property type="term" value="F:voltage-gated calcium channel activity"/>
    <property type="evidence" value="ECO:0007669"/>
    <property type="project" value="TreeGrafter"/>
</dbReference>
<dbReference type="PANTHER" id="PTHR10166:SF37">
    <property type="entry name" value="STOLID, ISOFORM H"/>
    <property type="match status" value="1"/>
</dbReference>
<feature type="compositionally biased region" description="Basic and acidic residues" evidence="1">
    <location>
        <begin position="28"/>
        <end position="48"/>
    </location>
</feature>
<dbReference type="EMBL" id="FXTU01000003">
    <property type="protein sequence ID" value="SMP18697.1"/>
    <property type="molecule type" value="Genomic_DNA"/>
</dbReference>
<sequence>MRNKLLLCLLIVGLLISGCSHSSSTQPTEKKQVNNESKDKENVKVPEELKGVPLPPAGKYSGEKYNWAKVKQELDKIPKNADGKTILNKFYELAAEDYTPYFKYFQEFDTSIIKVDKGPGGMKSLKLPEEKPVNIVILVDSSGSMAAKVSGGQKMDLAKQAVKSFAKQMPDGANVSLTVYGHKGSNNEKDKAVSCNSIEEVYPLGAYDESKFNYALNKFQPTGYTPLAGAMKLAKQQLANQSKAENIIYVVSDGVETCGGDPVRVAKDLHTSNIKAVVNIIGFDIDDAGQKALEAAAQAGGGKYSSVNSKVDLEDYFAKERGRLYDAWSRWAGEHYDKASDVSNKKYKELEKKSVEMYKITERETIRFYHMEEYLEKERGFEFRLLYDHVDQKFRERANHIHDYNLYIANKLQKVVLEEANKIQKEVLNKANEEQDKLY</sequence>
<dbReference type="SUPFAM" id="SSF53300">
    <property type="entry name" value="vWA-like"/>
    <property type="match status" value="1"/>
</dbReference>
<evidence type="ECO:0000256" key="2">
    <source>
        <dbReference type="SAM" id="SignalP"/>
    </source>
</evidence>
<gene>
    <name evidence="4" type="ORF">SAMN06265361_103180</name>
</gene>
<evidence type="ECO:0000313" key="5">
    <source>
        <dbReference type="Proteomes" id="UP001157946"/>
    </source>
</evidence>
<dbReference type="PROSITE" id="PS50234">
    <property type="entry name" value="VWFA"/>
    <property type="match status" value="1"/>
</dbReference>
<feature type="signal peptide" evidence="2">
    <location>
        <begin position="1"/>
        <end position="22"/>
    </location>
</feature>
<keyword evidence="5" id="KW-1185">Reference proteome</keyword>
<keyword evidence="2" id="KW-0732">Signal</keyword>
<evidence type="ECO:0000259" key="3">
    <source>
        <dbReference type="PROSITE" id="PS50234"/>
    </source>
</evidence>
<accession>A0AA46AFB3</accession>
<organism evidence="4 5">
    <name type="scientific">Laceyella tengchongensis</name>
    <dbReference type="NCBI Taxonomy" id="574699"/>
    <lineage>
        <taxon>Bacteria</taxon>
        <taxon>Bacillati</taxon>
        <taxon>Bacillota</taxon>
        <taxon>Bacilli</taxon>
        <taxon>Bacillales</taxon>
        <taxon>Thermoactinomycetaceae</taxon>
        <taxon>Laceyella</taxon>
    </lineage>
</organism>